<accession>A0AAD7QFB8</accession>
<dbReference type="Gene3D" id="2.30.30.140">
    <property type="match status" value="1"/>
</dbReference>
<dbReference type="KEGG" id="qsa:O6P43_003710"/>
<keyword evidence="3" id="KW-1185">Reference proteome</keyword>
<proteinExistence type="predicted"/>
<protein>
    <submittedName>
        <fullName evidence="2">Agenet domain containing protein</fullName>
    </submittedName>
</protein>
<name>A0AAD7QFB8_QUISA</name>
<dbReference type="EMBL" id="JARAOO010000002">
    <property type="protein sequence ID" value="KAJ7980433.1"/>
    <property type="molecule type" value="Genomic_DNA"/>
</dbReference>
<dbReference type="SMART" id="SM00743">
    <property type="entry name" value="Agenet"/>
    <property type="match status" value="3"/>
</dbReference>
<dbReference type="InterPro" id="IPR008395">
    <property type="entry name" value="Agenet-like_dom"/>
</dbReference>
<gene>
    <name evidence="2" type="ORF">O6P43_003710</name>
</gene>
<dbReference type="PANTHER" id="PTHR31917:SF147">
    <property type="entry name" value="AGENET DOMAIN-CONTAINING PROTEIN"/>
    <property type="match status" value="1"/>
</dbReference>
<dbReference type="CDD" id="cd20405">
    <property type="entry name" value="Tudor_Agenet_AtDUF_rpt1_3"/>
    <property type="match status" value="1"/>
</dbReference>
<dbReference type="CDD" id="cd20406">
    <property type="entry name" value="Tudor_Agenet_AtDUF_rpt2_4"/>
    <property type="match status" value="2"/>
</dbReference>
<dbReference type="InterPro" id="IPR014002">
    <property type="entry name" value="Agenet_dom_plant"/>
</dbReference>
<sequence length="270" mass="32022">MTNFWWNTEIWTTDDGSQPLREEADARYIRPCPPQVTVVFPLREHQAVDARYNEGWWQGVISKVLNSREYLVYFKTSKELIMFENSKLRYHQDWLNGEWVIASKHVRSFEMQKSNERAVKSGDIKLKIKETGNRMKVKFCRGLKVEVRSDEEGYQGAWYSAIIIGLIGNDRYLVEYRTLNTDDETEQLKEEADATDIRPFPPDIGHLGLFKLHEIVDAWYNDGWWVGQVSSVLRNMKYMVHFRTTNEYLEFEHHELRPHLAWIQGEWVVS</sequence>
<evidence type="ECO:0000259" key="1">
    <source>
        <dbReference type="SMART" id="SM00743"/>
    </source>
</evidence>
<evidence type="ECO:0000313" key="3">
    <source>
        <dbReference type="Proteomes" id="UP001163823"/>
    </source>
</evidence>
<feature type="domain" description="Agenet" evidence="1">
    <location>
        <begin position="137"/>
        <end position="205"/>
    </location>
</feature>
<comment type="caution">
    <text evidence="2">The sequence shown here is derived from an EMBL/GenBank/DDBJ whole genome shotgun (WGS) entry which is preliminary data.</text>
</comment>
<dbReference type="AlphaFoldDB" id="A0AAD7QFB8"/>
<feature type="domain" description="Agenet" evidence="1">
    <location>
        <begin position="40"/>
        <end position="96"/>
    </location>
</feature>
<dbReference type="Proteomes" id="UP001163823">
    <property type="component" value="Chromosome 2"/>
</dbReference>
<dbReference type="Pfam" id="PF05641">
    <property type="entry name" value="Agenet"/>
    <property type="match status" value="1"/>
</dbReference>
<evidence type="ECO:0000313" key="2">
    <source>
        <dbReference type="EMBL" id="KAJ7980433.1"/>
    </source>
</evidence>
<organism evidence="2 3">
    <name type="scientific">Quillaja saponaria</name>
    <name type="common">Soap bark tree</name>
    <dbReference type="NCBI Taxonomy" id="32244"/>
    <lineage>
        <taxon>Eukaryota</taxon>
        <taxon>Viridiplantae</taxon>
        <taxon>Streptophyta</taxon>
        <taxon>Embryophyta</taxon>
        <taxon>Tracheophyta</taxon>
        <taxon>Spermatophyta</taxon>
        <taxon>Magnoliopsida</taxon>
        <taxon>eudicotyledons</taxon>
        <taxon>Gunneridae</taxon>
        <taxon>Pentapetalae</taxon>
        <taxon>rosids</taxon>
        <taxon>fabids</taxon>
        <taxon>Fabales</taxon>
        <taxon>Quillajaceae</taxon>
        <taxon>Quillaja</taxon>
    </lineage>
</organism>
<dbReference type="PANTHER" id="PTHR31917">
    <property type="entry name" value="AGENET DOMAIN-CONTAINING PROTEIN-RELATED"/>
    <property type="match status" value="1"/>
</dbReference>
<feature type="domain" description="Agenet" evidence="1">
    <location>
        <begin position="208"/>
        <end position="264"/>
    </location>
</feature>
<reference evidence="2" key="1">
    <citation type="journal article" date="2023" name="Science">
        <title>Elucidation of the pathway for biosynthesis of saponin adjuvants from the soapbark tree.</title>
        <authorList>
            <person name="Reed J."/>
            <person name="Orme A."/>
            <person name="El-Demerdash A."/>
            <person name="Owen C."/>
            <person name="Martin L.B.B."/>
            <person name="Misra R.C."/>
            <person name="Kikuchi S."/>
            <person name="Rejzek M."/>
            <person name="Martin A.C."/>
            <person name="Harkess A."/>
            <person name="Leebens-Mack J."/>
            <person name="Louveau T."/>
            <person name="Stephenson M.J."/>
            <person name="Osbourn A."/>
        </authorList>
    </citation>
    <scope>NUCLEOTIDE SEQUENCE</scope>
    <source>
        <strain evidence="2">S10</strain>
    </source>
</reference>